<dbReference type="OrthoDB" id="9125369at2"/>
<dbReference type="AlphaFoldDB" id="A0A2T0XEC2"/>
<dbReference type="PANTHER" id="PTHR42928:SF5">
    <property type="entry name" value="BLR1237 PROTEIN"/>
    <property type="match status" value="1"/>
</dbReference>
<evidence type="ECO:0000313" key="3">
    <source>
        <dbReference type="Proteomes" id="UP000238308"/>
    </source>
</evidence>
<sequence length="334" mass="36183">MFNQSKAFFRDHLYRQTVAMGLFVAMTFPVHGADSRAVYPDHPIKLVVPYTPGGGADTNSRMLAQPMSTDLGQTIIIENKPGASGVVGAMAVLQAPPDGYTVFYDTFPYAVNAVMRELPFDPVKDMLPVSQAINMPLILVVPQDSPFKTVKDLVDYARANPNKLDYGSYGAGGAAHLAAELLQRDANMKWVHVPYKGGAQAIADVLAGRLAGYFSNPITALQHLRSGKLRALATTGPKRMDALPDVPTFVELGFQNFIVVEWNGFFVAKGTSKQIIDRLAESINKAASDPVVVSRMKSLGIDPIGNTPAEFAAFLQGEIKQWSALVKSNNIRAD</sequence>
<dbReference type="PIRSF" id="PIRSF017082">
    <property type="entry name" value="YflP"/>
    <property type="match status" value="1"/>
</dbReference>
<dbReference type="CDD" id="cd13578">
    <property type="entry name" value="PBP2_Bug27"/>
    <property type="match status" value="1"/>
</dbReference>
<dbReference type="PANTHER" id="PTHR42928">
    <property type="entry name" value="TRICARBOXYLATE-BINDING PROTEIN"/>
    <property type="match status" value="1"/>
</dbReference>
<keyword evidence="3" id="KW-1185">Reference proteome</keyword>
<name>A0A2T0XEC2_9BURK</name>
<comment type="caution">
    <text evidence="2">The sequence shown here is derived from an EMBL/GenBank/DDBJ whole genome shotgun (WGS) entry which is preliminary data.</text>
</comment>
<dbReference type="InterPro" id="IPR042100">
    <property type="entry name" value="Bug_dom1"/>
</dbReference>
<dbReference type="SUPFAM" id="SSF53850">
    <property type="entry name" value="Periplasmic binding protein-like II"/>
    <property type="match status" value="1"/>
</dbReference>
<evidence type="ECO:0000256" key="1">
    <source>
        <dbReference type="ARBA" id="ARBA00006987"/>
    </source>
</evidence>
<proteinExistence type="inferred from homology"/>
<dbReference type="EMBL" id="PVTV01000015">
    <property type="protein sequence ID" value="PRY97272.1"/>
    <property type="molecule type" value="Genomic_DNA"/>
</dbReference>
<reference evidence="2 3" key="1">
    <citation type="submission" date="2018-03" db="EMBL/GenBank/DDBJ databases">
        <title>Genomic Encyclopedia of Type Strains, Phase III (KMG-III): the genomes of soil and plant-associated and newly described type strains.</title>
        <authorList>
            <person name="Whitman W."/>
        </authorList>
    </citation>
    <scope>NUCLEOTIDE SEQUENCE [LARGE SCALE GENOMIC DNA]</scope>
    <source>
        <strain evidence="2 3">MWH-P2sevCIIIb</strain>
    </source>
</reference>
<dbReference type="InterPro" id="IPR005064">
    <property type="entry name" value="BUG"/>
</dbReference>
<dbReference type="RefSeq" id="WP_106228234.1">
    <property type="nucleotide sequence ID" value="NZ_PVTV01000015.1"/>
</dbReference>
<dbReference type="Pfam" id="PF03401">
    <property type="entry name" value="TctC"/>
    <property type="match status" value="1"/>
</dbReference>
<organism evidence="2 3">
    <name type="scientific">Jezberella montanilacus</name>
    <dbReference type="NCBI Taxonomy" id="323426"/>
    <lineage>
        <taxon>Bacteria</taxon>
        <taxon>Pseudomonadati</taxon>
        <taxon>Pseudomonadota</taxon>
        <taxon>Betaproteobacteria</taxon>
        <taxon>Burkholderiales</taxon>
        <taxon>Alcaligenaceae</taxon>
        <taxon>Jezberella</taxon>
    </lineage>
</organism>
<dbReference type="Gene3D" id="3.40.190.10">
    <property type="entry name" value="Periplasmic binding protein-like II"/>
    <property type="match status" value="1"/>
</dbReference>
<keyword evidence="2" id="KW-0675">Receptor</keyword>
<gene>
    <name evidence="2" type="ORF">BCM14_2415</name>
</gene>
<dbReference type="Proteomes" id="UP000238308">
    <property type="component" value="Unassembled WGS sequence"/>
</dbReference>
<evidence type="ECO:0000313" key="2">
    <source>
        <dbReference type="EMBL" id="PRY97272.1"/>
    </source>
</evidence>
<protein>
    <submittedName>
        <fullName evidence="2">Tripartite-type tricarboxylate transporter receptor subunit TctC</fullName>
    </submittedName>
</protein>
<dbReference type="Gene3D" id="3.40.190.150">
    <property type="entry name" value="Bordetella uptake gene, domain 1"/>
    <property type="match status" value="1"/>
</dbReference>
<accession>A0A2T0XEC2</accession>
<comment type="similarity">
    <text evidence="1">Belongs to the UPF0065 (bug) family.</text>
</comment>